<feature type="compositionally biased region" description="Acidic residues" evidence="1">
    <location>
        <begin position="45"/>
        <end position="63"/>
    </location>
</feature>
<keyword evidence="3" id="KW-1185">Reference proteome</keyword>
<feature type="compositionally biased region" description="Basic and acidic residues" evidence="1">
    <location>
        <begin position="24"/>
        <end position="40"/>
    </location>
</feature>
<protein>
    <submittedName>
        <fullName evidence="2">Uncharacterized protein</fullName>
    </submittedName>
</protein>
<feature type="compositionally biased region" description="Acidic residues" evidence="1">
    <location>
        <begin position="11"/>
        <end position="23"/>
    </location>
</feature>
<comment type="caution">
    <text evidence="2">The sequence shown here is derived from an EMBL/GenBank/DDBJ whole genome shotgun (WGS) entry which is preliminary data.</text>
</comment>
<gene>
    <name evidence="2" type="ORF">BGZ80_007954</name>
</gene>
<proteinExistence type="predicted"/>
<dbReference type="EMBL" id="JAAAID010000418">
    <property type="protein sequence ID" value="KAG0017758.1"/>
    <property type="molecule type" value="Genomic_DNA"/>
</dbReference>
<feature type="compositionally biased region" description="Low complexity" evidence="1">
    <location>
        <begin position="64"/>
        <end position="79"/>
    </location>
</feature>
<evidence type="ECO:0000313" key="2">
    <source>
        <dbReference type="EMBL" id="KAG0017758.1"/>
    </source>
</evidence>
<sequence>MVNVEKILSGGDDEDEDEAESDSNDDHEGDTIEADLDRNHMGVNLDEDDVLTGDDERDLDEDYLQQQQNQLQQVQQQLNSDTPQRTEGSLMDRLLELGQRHAQTPSRPNRTSNDQPPPRLTRQPQLLHQMQQRRTANSIPGFGMDYPTPSRSNIPSTTPSRPNSLYPNMSHPQREREYDEYEDGGDEMEE</sequence>
<feature type="compositionally biased region" description="Polar residues" evidence="1">
    <location>
        <begin position="149"/>
        <end position="171"/>
    </location>
</feature>
<evidence type="ECO:0000313" key="3">
    <source>
        <dbReference type="Proteomes" id="UP000703661"/>
    </source>
</evidence>
<evidence type="ECO:0000256" key="1">
    <source>
        <dbReference type="SAM" id="MobiDB-lite"/>
    </source>
</evidence>
<reference evidence="2" key="1">
    <citation type="journal article" date="2020" name="Fungal Divers.">
        <title>Resolving the Mortierellaceae phylogeny through synthesis of multi-gene phylogenetics and phylogenomics.</title>
        <authorList>
            <person name="Vandepol N."/>
            <person name="Liber J."/>
            <person name="Desiro A."/>
            <person name="Na H."/>
            <person name="Kennedy M."/>
            <person name="Barry K."/>
            <person name="Grigoriev I.V."/>
            <person name="Miller A.N."/>
            <person name="O'Donnell K."/>
            <person name="Stajich J.E."/>
            <person name="Bonito G."/>
        </authorList>
    </citation>
    <scope>NUCLEOTIDE SEQUENCE</scope>
    <source>
        <strain evidence="2">NRRL 2769</strain>
    </source>
</reference>
<feature type="compositionally biased region" description="Acidic residues" evidence="1">
    <location>
        <begin position="178"/>
        <end position="190"/>
    </location>
</feature>
<dbReference type="Proteomes" id="UP000703661">
    <property type="component" value="Unassembled WGS sequence"/>
</dbReference>
<feature type="compositionally biased region" description="Low complexity" evidence="1">
    <location>
        <begin position="120"/>
        <end position="129"/>
    </location>
</feature>
<feature type="compositionally biased region" description="Polar residues" evidence="1">
    <location>
        <begin position="101"/>
        <end position="114"/>
    </location>
</feature>
<name>A0A9P6MXY7_9FUNG</name>
<accession>A0A9P6MXY7</accession>
<feature type="region of interest" description="Disordered" evidence="1">
    <location>
        <begin position="1"/>
        <end position="190"/>
    </location>
</feature>
<dbReference type="AlphaFoldDB" id="A0A9P6MXY7"/>
<organism evidence="2 3">
    <name type="scientific">Entomortierella chlamydospora</name>
    <dbReference type="NCBI Taxonomy" id="101097"/>
    <lineage>
        <taxon>Eukaryota</taxon>
        <taxon>Fungi</taxon>
        <taxon>Fungi incertae sedis</taxon>
        <taxon>Mucoromycota</taxon>
        <taxon>Mortierellomycotina</taxon>
        <taxon>Mortierellomycetes</taxon>
        <taxon>Mortierellales</taxon>
        <taxon>Mortierellaceae</taxon>
        <taxon>Entomortierella</taxon>
    </lineage>
</organism>